<dbReference type="SMART" id="SM01219">
    <property type="entry name" value="Frataxin_Cyay"/>
    <property type="match status" value="1"/>
</dbReference>
<comment type="similarity">
    <text evidence="2">Belongs to the frataxin family.</text>
</comment>
<dbReference type="PANTHER" id="PTHR16821:SF2">
    <property type="entry name" value="FRATAXIN, MITOCHONDRIAL"/>
    <property type="match status" value="1"/>
</dbReference>
<dbReference type="GO" id="GO:0006879">
    <property type="term" value="P:intracellular iron ion homeostasis"/>
    <property type="evidence" value="ECO:0007669"/>
    <property type="project" value="UniProtKB-KW"/>
</dbReference>
<comment type="caution">
    <text evidence="14">The sequence shown here is derived from an EMBL/GenBank/DDBJ whole genome shotgun (WGS) entry which is preliminary data.</text>
</comment>
<evidence type="ECO:0000256" key="1">
    <source>
        <dbReference type="ARBA" id="ARBA00004173"/>
    </source>
</evidence>
<accession>A0AA40D9C8</accession>
<keyword evidence="9" id="KW-0408">Iron</keyword>
<keyword evidence="7" id="KW-0809">Transit peptide</keyword>
<dbReference type="Proteomes" id="UP001174997">
    <property type="component" value="Unassembled WGS sequence"/>
</dbReference>
<keyword evidence="6" id="KW-0410">Iron transport</keyword>
<gene>
    <name evidence="14" type="ORF">QBC41DRAFT_327945</name>
</gene>
<dbReference type="GO" id="GO:0008198">
    <property type="term" value="F:ferrous iron binding"/>
    <property type="evidence" value="ECO:0007669"/>
    <property type="project" value="TreeGrafter"/>
</dbReference>
<dbReference type="NCBIfam" id="TIGR03421">
    <property type="entry name" value="FeS_CyaY"/>
    <property type="match status" value="1"/>
</dbReference>
<dbReference type="InterPro" id="IPR036524">
    <property type="entry name" value="Frataxin/CyaY_sf"/>
</dbReference>
<dbReference type="FunFam" id="3.30.920.10:FF:000004">
    <property type="entry name" value="Mitochondrial chaperone Frataxin"/>
    <property type="match status" value="1"/>
</dbReference>
<dbReference type="GO" id="GO:0006826">
    <property type="term" value="P:iron ion transport"/>
    <property type="evidence" value="ECO:0007669"/>
    <property type="project" value="UniProtKB-KW"/>
</dbReference>
<dbReference type="GO" id="GO:0034986">
    <property type="term" value="F:iron chaperone activity"/>
    <property type="evidence" value="ECO:0007669"/>
    <property type="project" value="TreeGrafter"/>
</dbReference>
<evidence type="ECO:0000256" key="10">
    <source>
        <dbReference type="ARBA" id="ARBA00023065"/>
    </source>
</evidence>
<keyword evidence="8" id="KW-0560">Oxidoreductase</keyword>
<comment type="catalytic activity">
    <reaction evidence="12">
        <text>4 Fe(2+) + O2 + 4 H(+) = 4 Fe(3+) + 2 H2O</text>
        <dbReference type="Rhea" id="RHEA:11148"/>
        <dbReference type="ChEBI" id="CHEBI:15377"/>
        <dbReference type="ChEBI" id="CHEBI:15378"/>
        <dbReference type="ChEBI" id="CHEBI:15379"/>
        <dbReference type="ChEBI" id="CHEBI:29033"/>
        <dbReference type="ChEBI" id="CHEBI:29034"/>
        <dbReference type="EC" id="1.16.3.1"/>
    </reaction>
</comment>
<feature type="region of interest" description="Disordered" evidence="13">
    <location>
        <begin position="55"/>
        <end position="83"/>
    </location>
</feature>
<keyword evidence="11" id="KW-0496">Mitochondrion</keyword>
<organism evidence="14 15">
    <name type="scientific">Cercophora samala</name>
    <dbReference type="NCBI Taxonomy" id="330535"/>
    <lineage>
        <taxon>Eukaryota</taxon>
        <taxon>Fungi</taxon>
        <taxon>Dikarya</taxon>
        <taxon>Ascomycota</taxon>
        <taxon>Pezizomycotina</taxon>
        <taxon>Sordariomycetes</taxon>
        <taxon>Sordariomycetidae</taxon>
        <taxon>Sordariales</taxon>
        <taxon>Lasiosphaeriaceae</taxon>
        <taxon>Cercophora</taxon>
    </lineage>
</organism>
<dbReference type="EC" id="1.16.3.1" evidence="3"/>
<evidence type="ECO:0000256" key="13">
    <source>
        <dbReference type="SAM" id="MobiDB-lite"/>
    </source>
</evidence>
<evidence type="ECO:0000313" key="15">
    <source>
        <dbReference type="Proteomes" id="UP001174997"/>
    </source>
</evidence>
<comment type="subcellular location">
    <subcellularLocation>
        <location evidence="1">Mitochondrion</location>
    </subcellularLocation>
</comment>
<protein>
    <recommendedName>
        <fullName evidence="3">ferroxidase</fullName>
        <ecNumber evidence="3">1.16.3.1</ecNumber>
    </recommendedName>
</protein>
<dbReference type="GO" id="GO:0051537">
    <property type="term" value="F:2 iron, 2 sulfur cluster binding"/>
    <property type="evidence" value="ECO:0007669"/>
    <property type="project" value="TreeGrafter"/>
</dbReference>
<evidence type="ECO:0000256" key="9">
    <source>
        <dbReference type="ARBA" id="ARBA00023004"/>
    </source>
</evidence>
<keyword evidence="10" id="KW-0406">Ion transport</keyword>
<dbReference type="InterPro" id="IPR017789">
    <property type="entry name" value="Frataxin"/>
</dbReference>
<dbReference type="InterPro" id="IPR002908">
    <property type="entry name" value="Frataxin/CyaY"/>
</dbReference>
<evidence type="ECO:0000313" key="14">
    <source>
        <dbReference type="EMBL" id="KAK0665387.1"/>
    </source>
</evidence>
<dbReference type="PRINTS" id="PR00904">
    <property type="entry name" value="FRATAXIN"/>
</dbReference>
<dbReference type="Pfam" id="PF01491">
    <property type="entry name" value="Frataxin_Cyay"/>
    <property type="match status" value="1"/>
</dbReference>
<dbReference type="GO" id="GO:0005739">
    <property type="term" value="C:mitochondrion"/>
    <property type="evidence" value="ECO:0007669"/>
    <property type="project" value="UniProtKB-SubCell"/>
</dbReference>
<dbReference type="GO" id="GO:0008199">
    <property type="term" value="F:ferric iron binding"/>
    <property type="evidence" value="ECO:0007669"/>
    <property type="project" value="InterPro"/>
</dbReference>
<evidence type="ECO:0000256" key="6">
    <source>
        <dbReference type="ARBA" id="ARBA00022496"/>
    </source>
</evidence>
<dbReference type="AlphaFoldDB" id="A0AA40D9C8"/>
<keyword evidence="5" id="KW-0813">Transport</keyword>
<dbReference type="PROSITE" id="PS50810">
    <property type="entry name" value="FRATAXIN_2"/>
    <property type="match status" value="1"/>
</dbReference>
<keyword evidence="15" id="KW-1185">Reference proteome</keyword>
<evidence type="ECO:0000256" key="11">
    <source>
        <dbReference type="ARBA" id="ARBA00023128"/>
    </source>
</evidence>
<dbReference type="SUPFAM" id="SSF55387">
    <property type="entry name" value="Frataxin/Nqo15-like"/>
    <property type="match status" value="1"/>
</dbReference>
<evidence type="ECO:0000256" key="12">
    <source>
        <dbReference type="ARBA" id="ARBA00047990"/>
    </source>
</evidence>
<evidence type="ECO:0000256" key="8">
    <source>
        <dbReference type="ARBA" id="ARBA00023002"/>
    </source>
</evidence>
<evidence type="ECO:0000256" key="2">
    <source>
        <dbReference type="ARBA" id="ARBA00008183"/>
    </source>
</evidence>
<dbReference type="GO" id="GO:0004322">
    <property type="term" value="F:ferroxidase activity"/>
    <property type="evidence" value="ECO:0007669"/>
    <property type="project" value="UniProtKB-EC"/>
</dbReference>
<evidence type="ECO:0000256" key="4">
    <source>
        <dbReference type="ARBA" id="ARBA00022434"/>
    </source>
</evidence>
<feature type="compositionally biased region" description="Polar residues" evidence="13">
    <location>
        <begin position="55"/>
        <end position="70"/>
    </location>
</feature>
<dbReference type="GO" id="GO:0016226">
    <property type="term" value="P:iron-sulfur cluster assembly"/>
    <property type="evidence" value="ECO:0007669"/>
    <property type="project" value="InterPro"/>
</dbReference>
<reference evidence="14" key="1">
    <citation type="submission" date="2023-06" db="EMBL/GenBank/DDBJ databases">
        <title>Genome-scale phylogeny and comparative genomics of the fungal order Sordariales.</title>
        <authorList>
            <consortium name="Lawrence Berkeley National Laboratory"/>
            <person name="Hensen N."/>
            <person name="Bonometti L."/>
            <person name="Westerberg I."/>
            <person name="Brannstrom I.O."/>
            <person name="Guillou S."/>
            <person name="Cros-Aarteil S."/>
            <person name="Calhoun S."/>
            <person name="Haridas S."/>
            <person name="Kuo A."/>
            <person name="Mondo S."/>
            <person name="Pangilinan J."/>
            <person name="Riley R."/>
            <person name="Labutti K."/>
            <person name="Andreopoulos B."/>
            <person name="Lipzen A."/>
            <person name="Chen C."/>
            <person name="Yanf M."/>
            <person name="Daum C."/>
            <person name="Ng V."/>
            <person name="Clum A."/>
            <person name="Steindorff A."/>
            <person name="Ohm R."/>
            <person name="Martin F."/>
            <person name="Silar P."/>
            <person name="Natvig D."/>
            <person name="Lalanne C."/>
            <person name="Gautier V."/>
            <person name="Ament-Velasquez S.L."/>
            <person name="Kruys A."/>
            <person name="Hutchinson M.I."/>
            <person name="Powell A.J."/>
            <person name="Barry K."/>
            <person name="Miller A.N."/>
            <person name="Grigoriev I.V."/>
            <person name="Debuchy R."/>
            <person name="Gladieux P."/>
            <person name="Thoren M.H."/>
            <person name="Johannesson H."/>
        </authorList>
    </citation>
    <scope>NUCLEOTIDE SEQUENCE</scope>
    <source>
        <strain evidence="14">CBS 307.81</strain>
    </source>
</reference>
<keyword evidence="4" id="KW-0409">Iron storage</keyword>
<name>A0AA40D9C8_9PEZI</name>
<evidence type="ECO:0000256" key="3">
    <source>
        <dbReference type="ARBA" id="ARBA00013107"/>
    </source>
</evidence>
<evidence type="ECO:0000256" key="7">
    <source>
        <dbReference type="ARBA" id="ARBA00022946"/>
    </source>
</evidence>
<dbReference type="Gene3D" id="3.30.920.10">
    <property type="entry name" value="Frataxin/CyaY"/>
    <property type="match status" value="1"/>
</dbReference>
<proteinExistence type="inferred from homology"/>
<evidence type="ECO:0000256" key="5">
    <source>
        <dbReference type="ARBA" id="ARBA00022448"/>
    </source>
</evidence>
<dbReference type="EMBL" id="JAULSY010000111">
    <property type="protein sequence ID" value="KAK0665387.1"/>
    <property type="molecule type" value="Genomic_DNA"/>
</dbReference>
<sequence length="213" mass="23489">MARSGLAKLARVVASRGIQTTRASRATLPSLSASSTLTQVLPRTTALSARFISKSSATHHQGITPDNQDVTPKEGTPKPIQTPAELTDSEYHVLADEYMDRLLHHLEDLAEERSEMDVEYSAGVMTVDFGQNAGTYVINKQPPNKQIWLSSPKSGPKRYDYVVLGEGQHEKQDTAAGEWVYLRDGTTLSELFRDEIGVDISMSIGHYDGELDR</sequence>
<dbReference type="PROSITE" id="PS01344">
    <property type="entry name" value="FRATAXIN_1"/>
    <property type="match status" value="1"/>
</dbReference>
<dbReference type="InterPro" id="IPR020895">
    <property type="entry name" value="Frataxin_CS"/>
</dbReference>
<dbReference type="NCBIfam" id="TIGR03422">
    <property type="entry name" value="mito_frataxin"/>
    <property type="match status" value="1"/>
</dbReference>
<dbReference type="PANTHER" id="PTHR16821">
    <property type="entry name" value="FRATAXIN"/>
    <property type="match status" value="1"/>
</dbReference>